<evidence type="ECO:0000256" key="7">
    <source>
        <dbReference type="ARBA" id="ARBA00023017"/>
    </source>
</evidence>
<keyword evidence="4" id="KW-0853">WD repeat</keyword>
<evidence type="ECO:0000256" key="12">
    <source>
        <dbReference type="SAM" id="MobiDB-lite"/>
    </source>
</evidence>
<evidence type="ECO:0000256" key="4">
    <source>
        <dbReference type="ARBA" id="ARBA00022574"/>
    </source>
</evidence>
<dbReference type="GO" id="GO:0036158">
    <property type="term" value="P:outer dynein arm assembly"/>
    <property type="evidence" value="ECO:0007669"/>
    <property type="project" value="TreeGrafter"/>
</dbReference>
<evidence type="ECO:0000256" key="8">
    <source>
        <dbReference type="ARBA" id="ARBA00023069"/>
    </source>
</evidence>
<dbReference type="PANTHER" id="PTHR12442:SF7">
    <property type="entry name" value="DYNEIN AXONEMAL INTERMEDIATE CHAIN 2"/>
    <property type="match status" value="1"/>
</dbReference>
<keyword evidence="9" id="KW-0505">Motor protein</keyword>
<evidence type="ECO:0000256" key="5">
    <source>
        <dbReference type="ARBA" id="ARBA00022701"/>
    </source>
</evidence>
<gene>
    <name evidence="13" type="ORF">NSK_008465</name>
</gene>
<accession>A0A4D9CU14</accession>
<feature type="region of interest" description="Disordered" evidence="12">
    <location>
        <begin position="468"/>
        <end position="510"/>
    </location>
</feature>
<keyword evidence="8" id="KW-0969">Cilium</keyword>
<dbReference type="InterPro" id="IPR036322">
    <property type="entry name" value="WD40_repeat_dom_sf"/>
</dbReference>
<evidence type="ECO:0000256" key="10">
    <source>
        <dbReference type="ARBA" id="ARBA00023212"/>
    </source>
</evidence>
<dbReference type="GO" id="GO:0045503">
    <property type="term" value="F:dynein light chain binding"/>
    <property type="evidence" value="ECO:0007669"/>
    <property type="project" value="TreeGrafter"/>
</dbReference>
<evidence type="ECO:0000256" key="9">
    <source>
        <dbReference type="ARBA" id="ARBA00023175"/>
    </source>
</evidence>
<feature type="compositionally biased region" description="Basic and acidic residues" evidence="12">
    <location>
        <begin position="496"/>
        <end position="510"/>
    </location>
</feature>
<reference evidence="13 14" key="1">
    <citation type="submission" date="2019-01" db="EMBL/GenBank/DDBJ databases">
        <title>Nuclear Genome Assembly of the Microalgal Biofuel strain Nannochloropsis salina CCMP1776.</title>
        <authorList>
            <person name="Hovde B."/>
        </authorList>
    </citation>
    <scope>NUCLEOTIDE SEQUENCE [LARGE SCALE GENOMIC DNA]</scope>
    <source>
        <strain evidence="13 14">CCMP1776</strain>
    </source>
</reference>
<dbReference type="EMBL" id="SDOX01000177">
    <property type="protein sequence ID" value="TFJ80199.1"/>
    <property type="molecule type" value="Genomic_DNA"/>
</dbReference>
<dbReference type="GO" id="GO:0003341">
    <property type="term" value="P:cilium movement"/>
    <property type="evidence" value="ECO:0007669"/>
    <property type="project" value="TreeGrafter"/>
</dbReference>
<dbReference type="GO" id="GO:0045504">
    <property type="term" value="F:dynein heavy chain binding"/>
    <property type="evidence" value="ECO:0007669"/>
    <property type="project" value="TreeGrafter"/>
</dbReference>
<dbReference type="Proteomes" id="UP000355283">
    <property type="component" value="Unassembled WGS sequence"/>
</dbReference>
<dbReference type="GO" id="GO:0036157">
    <property type="term" value="C:outer dynein arm"/>
    <property type="evidence" value="ECO:0007669"/>
    <property type="project" value="TreeGrafter"/>
</dbReference>
<feature type="compositionally biased region" description="Basic and acidic residues" evidence="12">
    <location>
        <begin position="468"/>
        <end position="488"/>
    </location>
</feature>
<dbReference type="InterPro" id="IPR050687">
    <property type="entry name" value="Dynein_IC"/>
</dbReference>
<evidence type="ECO:0000256" key="11">
    <source>
        <dbReference type="ARBA" id="ARBA00023273"/>
    </source>
</evidence>
<comment type="similarity">
    <text evidence="2">Belongs to the dynein intermediate chain family.</text>
</comment>
<name>A0A4D9CU14_9STRA</name>
<dbReference type="InterPro" id="IPR015943">
    <property type="entry name" value="WD40/YVTN_repeat-like_dom_sf"/>
</dbReference>
<protein>
    <submittedName>
        <fullName evidence="13">Uncharacterized protein</fullName>
    </submittedName>
</protein>
<dbReference type="AlphaFoldDB" id="A0A4D9CU14"/>
<evidence type="ECO:0000256" key="3">
    <source>
        <dbReference type="ARBA" id="ARBA00022490"/>
    </source>
</evidence>
<evidence type="ECO:0000256" key="1">
    <source>
        <dbReference type="ARBA" id="ARBA00004430"/>
    </source>
</evidence>
<proteinExistence type="inferred from homology"/>
<keyword evidence="7" id="KW-0243">Dynein</keyword>
<evidence type="ECO:0000256" key="2">
    <source>
        <dbReference type="ARBA" id="ARBA00011059"/>
    </source>
</evidence>
<evidence type="ECO:0000313" key="14">
    <source>
        <dbReference type="Proteomes" id="UP000355283"/>
    </source>
</evidence>
<dbReference type="OrthoDB" id="366230at2759"/>
<keyword evidence="5" id="KW-0493">Microtubule</keyword>
<evidence type="ECO:0000256" key="6">
    <source>
        <dbReference type="ARBA" id="ARBA00022737"/>
    </source>
</evidence>
<dbReference type="SUPFAM" id="SSF50978">
    <property type="entry name" value="WD40 repeat-like"/>
    <property type="match status" value="1"/>
</dbReference>
<keyword evidence="6" id="KW-0677">Repeat</keyword>
<sequence>MRHVEGGWPKDVDHTEQADVARFRKKAEKDDECEVALKLLGPVVARCMKQNATIDIYQEYFVGECREKESERDREGVGVDYVDQRSSSGKLAVAYCGLGFQDPRWSRYRTPSTGAVRTAWFACLTCAGKAQAGLEEAGRGREWWARRPFLSTPTMTPSGMCSGSAARPAHQCVSISTDGQMPWWDTRRLIQPTDALPLLLPLGPSFPSSLLGATALDYSLEAGPTKYLIGTEQGLVLSLNLRNRRHQQQPPPSPSLVSSTLLCSQALPTSPSAASSSSSGLLASDPSPLHKHYGPILSLHRNPTHPKFYASVGDWRASFWADDVRSPLFSTPFLPSPITAGCWSPTRPSLFFLARQDGKLEGWDLLEKQGEKVFSHKVGDTPITALASQGGSTSSLPPSATSSVLRAASMPWTGGNEAGGGRLMAVGDEGGTVALLELCRGLSECQAGEKAAMGALLEREMRVEKNMEARERESRRAAGGEEGGREGGKTMGQGGARDEEREEKMAELLREVDADFLSMIKEAEETGEAGSDKEC</sequence>
<dbReference type="Gene3D" id="2.130.10.10">
    <property type="entry name" value="YVTN repeat-like/Quinoprotein amine dehydrogenase"/>
    <property type="match status" value="1"/>
</dbReference>
<comment type="subcellular location">
    <subcellularLocation>
        <location evidence="1">Cytoplasm</location>
        <location evidence="1">Cytoskeleton</location>
        <location evidence="1">Cilium axoneme</location>
    </subcellularLocation>
</comment>
<keyword evidence="3" id="KW-0963">Cytoplasm</keyword>
<dbReference type="GO" id="GO:0005874">
    <property type="term" value="C:microtubule"/>
    <property type="evidence" value="ECO:0007669"/>
    <property type="project" value="UniProtKB-KW"/>
</dbReference>
<keyword evidence="14" id="KW-1185">Reference proteome</keyword>
<comment type="caution">
    <text evidence="13">The sequence shown here is derived from an EMBL/GenBank/DDBJ whole genome shotgun (WGS) entry which is preliminary data.</text>
</comment>
<evidence type="ECO:0000313" key="13">
    <source>
        <dbReference type="EMBL" id="TFJ80199.1"/>
    </source>
</evidence>
<organism evidence="13 14">
    <name type="scientific">Nannochloropsis salina CCMP1776</name>
    <dbReference type="NCBI Taxonomy" id="1027361"/>
    <lineage>
        <taxon>Eukaryota</taxon>
        <taxon>Sar</taxon>
        <taxon>Stramenopiles</taxon>
        <taxon>Ochrophyta</taxon>
        <taxon>Eustigmatophyceae</taxon>
        <taxon>Eustigmatales</taxon>
        <taxon>Monodopsidaceae</taxon>
        <taxon>Microchloropsis</taxon>
        <taxon>Microchloropsis salina</taxon>
    </lineage>
</organism>
<keyword evidence="11" id="KW-0966">Cell projection</keyword>
<dbReference type="PANTHER" id="PTHR12442">
    <property type="entry name" value="DYNEIN INTERMEDIATE CHAIN"/>
    <property type="match status" value="1"/>
</dbReference>
<keyword evidence="10" id="KW-0206">Cytoskeleton</keyword>